<evidence type="ECO:0000256" key="23">
    <source>
        <dbReference type="ARBA" id="ARBA00080738"/>
    </source>
</evidence>
<keyword evidence="17 24" id="KW-1015">Disulfide bond</keyword>
<feature type="disulfide bond" evidence="25">
    <location>
        <begin position="3815"/>
        <end position="3830"/>
    </location>
</feature>
<dbReference type="InterPro" id="IPR000033">
    <property type="entry name" value="LDLR_classB_rpt"/>
</dbReference>
<feature type="disulfide bond" evidence="25">
    <location>
        <begin position="3842"/>
        <end position="3860"/>
    </location>
</feature>
<evidence type="ECO:0000256" key="27">
    <source>
        <dbReference type="SAM" id="Phobius"/>
    </source>
</evidence>
<gene>
    <name evidence="29" type="ORF">NQ315_006847</name>
</gene>
<comment type="subcellular location">
    <subcellularLocation>
        <location evidence="1">Apical cell membrane</location>
        <topology evidence="1">Single-pass type I membrane protein</topology>
    </subcellularLocation>
    <subcellularLocation>
        <location evidence="3">Cell projection</location>
        <location evidence="3">Axon</location>
    </subcellularLocation>
    <subcellularLocation>
        <location evidence="2">Cell projection</location>
        <location evidence="2">Dendrite</location>
    </subcellularLocation>
</comment>
<keyword evidence="11" id="KW-1009">Hearing</keyword>
<keyword evidence="13" id="KW-0524">Neurogenesis</keyword>
<dbReference type="PROSITE" id="PS51120">
    <property type="entry name" value="LDLRB"/>
    <property type="match status" value="15"/>
</dbReference>
<keyword evidence="5" id="KW-1003">Cell membrane</keyword>
<feature type="disulfide bond" evidence="25">
    <location>
        <begin position="2671"/>
        <end position="2689"/>
    </location>
</feature>
<feature type="disulfide bond" evidence="25">
    <location>
        <begin position="122"/>
        <end position="140"/>
    </location>
</feature>
<dbReference type="Pfam" id="PF00057">
    <property type="entry name" value="Ldl_recept_a"/>
    <property type="match status" value="29"/>
</dbReference>
<feature type="non-terminal residue" evidence="29">
    <location>
        <position position="1"/>
    </location>
</feature>
<feature type="transmembrane region" description="Helical" evidence="27">
    <location>
        <begin position="4621"/>
        <end position="4647"/>
    </location>
</feature>
<dbReference type="Gene3D" id="2.120.10.30">
    <property type="entry name" value="TolB, C-terminal domain"/>
    <property type="match status" value="8"/>
</dbReference>
<dbReference type="InterPro" id="IPR018097">
    <property type="entry name" value="EGF_Ca-bd_CS"/>
</dbReference>
<feature type="disulfide bond" evidence="24">
    <location>
        <begin position="4378"/>
        <end position="4387"/>
    </location>
</feature>
<feature type="disulfide bond" evidence="25">
    <location>
        <begin position="2872"/>
        <end position="2884"/>
    </location>
</feature>
<feature type="domain" description="EGF-like" evidence="28">
    <location>
        <begin position="4453"/>
        <end position="4488"/>
    </location>
</feature>
<dbReference type="PROSITE" id="PS50068">
    <property type="entry name" value="LDLRA_2"/>
    <property type="match status" value="33"/>
</dbReference>
<evidence type="ECO:0000256" key="25">
    <source>
        <dbReference type="PROSITE-ProRule" id="PRU00124"/>
    </source>
</evidence>
<protein>
    <recommendedName>
        <fullName evidence="21">Low-density lipoprotein receptor-related protein 2</fullName>
    </recommendedName>
    <alternativeName>
        <fullName evidence="22">Glycoprotein 330</fullName>
    </alternativeName>
    <alternativeName>
        <fullName evidence="23">Megalin</fullName>
    </alternativeName>
</protein>
<feature type="disulfide bond" evidence="25">
    <location>
        <begin position="996"/>
        <end position="1014"/>
    </location>
</feature>
<comment type="caution">
    <text evidence="24">Lacks conserved residue(s) required for the propagation of feature annotation.</text>
</comment>
<dbReference type="GO" id="GO:0005509">
    <property type="term" value="F:calcium ion binding"/>
    <property type="evidence" value="ECO:0007669"/>
    <property type="project" value="InterPro"/>
</dbReference>
<feature type="domain" description="EGF-like" evidence="28">
    <location>
        <begin position="4530"/>
        <end position="4567"/>
    </location>
</feature>
<evidence type="ECO:0000256" key="7">
    <source>
        <dbReference type="ARBA" id="ARBA00022583"/>
    </source>
</evidence>
<feature type="disulfide bond" evidence="24">
    <location>
        <begin position="4311"/>
        <end position="4321"/>
    </location>
</feature>
<dbReference type="FunFam" id="4.10.400.10:FF:000011">
    <property type="entry name" value="Low-density lipoprotein receptor-related protein 1"/>
    <property type="match status" value="2"/>
</dbReference>
<dbReference type="FunFam" id="2.120.10.30:FF:000035">
    <property type="entry name" value="Low-density lipoprotein receptor-related protein 2"/>
    <property type="match status" value="1"/>
</dbReference>
<feature type="disulfide bond" evidence="24">
    <location>
        <begin position="4515"/>
        <end position="4524"/>
    </location>
</feature>
<keyword evidence="12" id="KW-0106">Calcium</keyword>
<dbReference type="SUPFAM" id="SSF57184">
    <property type="entry name" value="Growth factor receptor domain"/>
    <property type="match status" value="3"/>
</dbReference>
<feature type="disulfide bond" evidence="24">
    <location>
        <begin position="4340"/>
        <end position="4349"/>
    </location>
</feature>
<feature type="disulfide bond" evidence="25">
    <location>
        <begin position="2786"/>
        <end position="2798"/>
    </location>
</feature>
<dbReference type="PRINTS" id="PR00261">
    <property type="entry name" value="LDLRECEPTOR"/>
</dbReference>
<feature type="disulfide bond" evidence="25">
    <location>
        <begin position="2708"/>
        <end position="2726"/>
    </location>
</feature>
<dbReference type="PROSITE" id="PS01187">
    <property type="entry name" value="EGF_CA"/>
    <property type="match status" value="2"/>
</dbReference>
<dbReference type="PANTHER" id="PTHR22722:SF5">
    <property type="entry name" value="LOW-DENSITY LIPOPROTEIN RECEPTOR-RELATED PROTEIN 1B"/>
    <property type="match status" value="1"/>
</dbReference>
<evidence type="ECO:0000313" key="30">
    <source>
        <dbReference type="Proteomes" id="UP001159042"/>
    </source>
</evidence>
<feature type="disulfide bond" evidence="25">
    <location>
        <begin position="1071"/>
        <end position="1083"/>
    </location>
</feature>
<dbReference type="InterPro" id="IPR001881">
    <property type="entry name" value="EGF-like_Ca-bd_dom"/>
</dbReference>
<evidence type="ECO:0000256" key="13">
    <source>
        <dbReference type="ARBA" id="ARBA00022902"/>
    </source>
</evidence>
<name>A0AAV8WBS4_9CUCU</name>
<feature type="disulfide bond" evidence="25">
    <location>
        <begin position="2994"/>
        <end position="3006"/>
    </location>
</feature>
<feature type="disulfide bond" evidence="25">
    <location>
        <begin position="3575"/>
        <end position="3590"/>
    </location>
</feature>
<feature type="disulfide bond" evidence="25">
    <location>
        <begin position="3001"/>
        <end position="3019"/>
    </location>
</feature>
<dbReference type="GO" id="GO:0007399">
    <property type="term" value="P:nervous system development"/>
    <property type="evidence" value="ECO:0007669"/>
    <property type="project" value="UniProtKB-KW"/>
</dbReference>
<evidence type="ECO:0000256" key="10">
    <source>
        <dbReference type="ARBA" id="ARBA00022737"/>
    </source>
</evidence>
<feature type="disulfide bond" evidence="25">
    <location>
        <begin position="3835"/>
        <end position="3847"/>
    </location>
</feature>
<dbReference type="SUPFAM" id="SSF63825">
    <property type="entry name" value="YWTD domain"/>
    <property type="match status" value="8"/>
</dbReference>
<feature type="disulfide bond" evidence="25">
    <location>
        <begin position="3803"/>
        <end position="3821"/>
    </location>
</feature>
<feature type="disulfide bond" evidence="25">
    <location>
        <begin position="2664"/>
        <end position="2676"/>
    </location>
</feature>
<keyword evidence="10" id="KW-0677">Repeat</keyword>
<feature type="repeat" description="LDL-receptor class B" evidence="26">
    <location>
        <begin position="3246"/>
        <end position="3288"/>
    </location>
</feature>
<evidence type="ECO:0000256" key="11">
    <source>
        <dbReference type="ARBA" id="ARBA00022740"/>
    </source>
</evidence>
<feature type="disulfide bond" evidence="25">
    <location>
        <begin position="3884"/>
        <end position="3902"/>
    </location>
</feature>
<feature type="disulfide bond" evidence="25">
    <location>
        <begin position="1090"/>
        <end position="1105"/>
    </location>
</feature>
<sequence length="4724" mass="528302">NSDLITSGSDLEIYLLNYRGPSLILIYVFPILKKLFRGLKVLQRKFFLSPFYKGLISFEEIVFLGCAKLLFQLVVCKEAFGAASSLQEFWSATLQLPSYINYYVSRLLIFVSGTCAGNQFQCLSGQCIPLTWHCDSHADCDDGSDEPLDCQQNQNCRAGQFQCKLTKKCLPTGWQCDDERDCGISPDLGPDVSDEDPKICPKGIKCGWNEAACGEGLVCLPIKKFCDGEFDCPGNSDEWDFCRNHTDGCQRLQCSFGCKPTPQGAQCYCPDGQKPDGNKCVDADECELDGTCAQLCTNTVGHFKCSCVSGYYLNGTDCIAVNIPASEPPSLIFSTQSEIRRVTLDGKAFPGNSSLQVLNSNALEFIHRNHTICYVHHNVSKAALVCANINDLSQRWNLQAVSPLLEVDSVHQIALDWITDNWYFLDDQREIILVCTHYLEWCNILIESGLSKPRAVALDPTNGYLFFTKWGHSDPMLVRCKMDGTERTPIVDHTIVYPYGVTIDYPNQHVYWVDTYLDYVERVDYNGQNRKTVLRGVKVRNLYGITVFQNKLYVSSWYDHVISELDKFTHKAKTVVANISRPFNLHVFHRQRQPDAAHPCKSSNNCDHLCIAVGNKNIAVKKCICASGYVLENNKCVIKTPPRFLLVSKSKPFAIKGIDLQTGNDTMVPVTKTGKPSVIEFDAVTKTIFYVDGQAGAIESVPINDTSKTTTLVKNVDCDGLAFDWISRNLYWSSLEKGSITVIKLSNTSISKTLVQKRTFHPTSIALNPVQGLMYWADWDNRSPEKGQIYWAHMDGSKIAVFLNTNIHWPSGLYWTDNHLKKIESVDFSGGSRRLEIRDNLQAPFGLALGPQKNFYFIEMTQGAVMAYNNRTGLKKIFEGALPIYDIKLYDEQSQRGENNCSTMACPELCLPVPNGAVCSCSDGFNMENNTCVKQKNYMPPSFCSPGYFQCKQKLQCIPNDYLCDGVNNCDDGSDESSESDGPCENVSCGDNQLKCDKTTCIAKHWICDGERDCLDGTDEDPATCSQVCKSTQFKCQKSNRCIPTVWRCDHVNDCGPDDDSDEIDCKIPSCDVNEFTCNDGQCIAVGFYCDSIQDCDDGSDEINCLQCPPAHVACKPLNECLSNSVVCNGTPECPDASDEADCNPKIHCEPHEFACSNFECIPKVFHCDADLDCVDGSDEMNCDPIKIKNATESNTPILNCNPPSRLCDNDTKCISPAQLCDNRQDCDDGTDEGGLKCSDLISNTTDSKFPIIYANCEYPSRLCDNYTKCVTMEQLCDEKPDCEDQSDEGNRCGDMLCEHSFACSHDCHNAPEGLICSCPPHLHLQADRMHCLETHLCEAWGACSQICIPRGSRYKCTCIDGYEMQEDGFTCKSIDVARPYVIFSNRHELRGIDLHAFSLKSFISNLKNTIALDFYHTNETDMIFWTDVIDDKIYRGTVIGGSLSNIEVVVQTGLSTAEGLAVDWIGENLYWVESNLDQIEVAKLNGSYRRTLVAGEMDSPRAIALDPRDGLLFWTDWDSELPRIERCSLAGLDRQIVYKVMNGGWPNGLTLDYTMRRIYWIDARSDSIHTTDYAGHDIHEVMRGHEALSHPFAITVFENYVYWTDWRSNSVVRANKWTGGDVRVIQRTLSQPFDIKIMHPSRQPRDGVNPCGTNNGGCSHLCLIHLNTYKCDCPHVMRLSVDNKTCVVNEKVLLIARENEIRGVDLEQPYYHTIPTISVPQVISPVHLDYLAQNSTVYWVDTHMNEIKRTGLIHGPIETLIDTGLDTPLGLAVDWVSNLLFIASKTGIFACNLNGEFTTNILQDVSVTSIGVNPLQGRLFWISINNETANIETSIMDGSSKTIIVSNISAAYSRSLTVDLASERLYWINEYVVYYSNFDGSGITKLSFDSQVVSITVYNGKIYYAFDSDYTIHVADKTTAENGSLLRNNTAGVLALRIYDPQEQKGKHICSKNIPKCQHLCIPTSDKTATCKCAIGYKEDHKDPSKCVGVEEFLFFSINWELQGLSLDGRNDTQVLGPISRVSSATAIDFVAEQDLIFWADGEHGTIARIKRDGTERKFVLEQTEVLENILIDWLTGLAVDWIAGNMYWCDSKRGTIEVARLDGTKEHVLLSTEIGKPKAIALDPVRGYMAWATDKKLEIATLDGQNRKLLLDNQVSLSDLAFDSENKMIYFCDIGADAIGRIDYSGQQYVVLLNHSLENPISLTLFDGKLYWMDITHARGSIKVAPVSDLSNFVILRDNLGDSLRDIQVFSKRKQLGTNLCARNNGGCEQLCLFNGTHPICVCSHGRIASDGKTCEPFETFVMFSRVVSIDSIQMTGDKNLQNSPLPSIKNSTLLKNAIGLSFSYKYQRLFYSDIQKGSINTVYFNGSDHKVVIEKLGSVEGLAYEQVGNALYWTCNNDASISRINLTTAMTNASHVELIIRLRMQDKPRGIAVDSCGSRVYWTNWNSLQPSIERAFLTGYRQEAIIKTNIRMPNAITLDHKAQKLYWGDARLDKIERCEYDGSHRVVLAKVTPQHPFALAVYGDFIYWTDWMLHAVIRADKYTGQYFVLLRRDVARPMGIVTIANDTEDCFSNPCLRQNGGCDEICKLSASGAAECSCLEGRALSEDGRCVSKVFMNCTNSGDSFRCSDGGCVPFHLTCDGIPHCADSSDEESGYCGYRTCPVGWFPCQNKICISLNLTCNGVDDCGDATDELNCTCSEIDHFRCGSGECIRKEHRCDKDPDCHDRSDEIGCKMENCTLLHGKGFVNCKYTTACIHKEWICDLDDDCWDNSDETNCTQVKKPCPMAHFQCSSGLCVPIAARCNGVNDCNDTKSGSTLSSDELNCMSRNKCKANEFLCESDSTCIPLSWHCNGANDCEDQSDEINCNFQCRTDQFQCSNSECIPKSWQCDGNPDCVDQSDETEHCSSTECGKWEFRCNSTGRCIPLTWVCDGEADCQDNADEHALNGCILNNCTKEQFRCDDGKCINNVYLCDGDRDCVDGSDEKDDCYKLCSAGEFQCKNGKCVMELMKCDGKDDCGDGSDEASACQREEVYCKGNGQFLCTNGVCINDTLLCNGENNCGDFSDENKCNVNECTATPSPCSQICVDKPVGYECQCNSGYKLSSKDFHHCDDIDECLEKPCSQICRNTRGSYHCSCQKDYILHHDKKSCRANSTVKVTLILANRYYIRELDLKGHSTLRAHNLTNAVALDYDWTTQCIYWSDVTQLGSSIKRLCDYKNNSTDMEILHQPSLQNPDGLAVDWVGRNLYWCDKGLDTIEVSSLDGKYRRVLYNKDLEEPRAIVLDPIRGYMYWSDWGTHVHIGKAGMDASNPKAIIKSNLGWPNALTISYETNELFWADAREDYIACSDLDGNNIHIVASRERNPKLQLHHVFAVDIWEDYIYWTDWETKTVERCNKYTGEDCKSVLSTVHRPMDIRVVHPFRQPQPKKNPCLNANCSALCLLTPKEPYYTCACPENYVLGKDGRSCVANCSSAFFECKSTFKCIPFWWKCDTQDDCGDGSDEPEDCRKFTCMPGQYQCRNGHCIHPSDLCNGKNDCGDSSDEADCEHYTCLNTQFRCEGNGTVTPRCIPSKLRCNKQIDCPLGEDEMDCPPVTCPPNQFKCNNDKCIPSVWVCDKDNDCSDNSDEEQDCKSRTCSDQHFRCDSGRCIPHSWVCDGDPDCLTGEDEPKSCSHPDYHTCEPSYFKCKNNRCIPGRWRCDYEDDCGDKSDEQECVPRNCSESEFRCGNGKCIRGSMKCDGEFQCEGEDTSDELDCVVTCAKNEFQCANPKICIFLAWKCDGEVDCADGSDEANCTQTCPRNEFKCQNGYCINDQWRCDGQNDCEDGSDEANCFSLACPLGRFRCKNHKCIPMSALCDGHRQCSDGSDEDKHICKRYGLCPYNQFACKNGQCIDNSLKCNTFNDCGDNSDEECSSSACKWDTCTQICVEVRQNHTACKCVEGYRHTSEGQCKAEGDLPELVLAAEAELRLISPYKSGDDDSKARKTLARAPGYKVDAVDILSGKRQAEAFWTDHQSKRVQSMVIQVDKDGRSNRDADVAKTILSNLRDPRGISIDWVGQRIYVTDGNRLIASTLDGRYIYTLINTNVQQPRDIVVAPVQGLMFWADLGPAPRIETAYMDGYKRKVLISTGVLFPTGLAIDYTTNRLYWADPKTMTIECVLFDGSQRQIIKHFEKDIKPFKIEVFEDSIFFSTYLKHHVLRMNKFGQGDVKYLAHGLTRISDILILHEKKQLKANNTCRDFCDSSEFCLLTPKGATCTCADGFMKDKLTCKAATNKTLNCTLNCNLGTCKIIEGQGPKCVCPPAYTGARCEHFRCSQYCKNHGQCYIDLHYFKSPDVSALKCVCPSQWTGERCETPLNLCENRCYNGGTCKMSQNGMPHCQCNPGYTGDRCQSCDDLNCENDGVCSRDDESKVCSCPLGYKGSRCETSVCGLYGKPVFSSGSFRCACLPGYTGEKCETSVCWQHCQNGGTCILNAKQPGCVCPKNYSGRRCEIEQTKSKCPCQNGGVCVTVNEKTVCKCPDHKGGYNCEKPIENSNPCVNLCQNGGVCVLPSLEKDPICYCRDSWTGAICNQPAVCKNYCRNGGICAVSDGIPYCQCPEDYEGNRCEEVREIESREQKKEPTRSMLIPVLSAVAVIVTILIVGFFLLDYCLKRRATFSHERLQENDFNNPIYQERDTEPFTLDTDKSGNFANPVYESVYNAAGNGKDEKAVLLKHSADEPPLPATEEI</sequence>
<feature type="disulfide bond" evidence="25">
    <location>
        <begin position="3877"/>
        <end position="3889"/>
    </location>
</feature>
<dbReference type="Pfam" id="PF00008">
    <property type="entry name" value="EGF"/>
    <property type="match status" value="1"/>
</dbReference>
<evidence type="ECO:0000256" key="4">
    <source>
        <dbReference type="ARBA" id="ARBA00009939"/>
    </source>
</evidence>
<dbReference type="SMART" id="SM00192">
    <property type="entry name" value="LDLa"/>
    <property type="match status" value="33"/>
</dbReference>
<keyword evidence="18" id="KW-0675">Receptor</keyword>
<dbReference type="Gene3D" id="2.10.25.10">
    <property type="entry name" value="Laminin"/>
    <property type="match status" value="13"/>
</dbReference>
<evidence type="ECO:0000256" key="16">
    <source>
        <dbReference type="ARBA" id="ARBA00023136"/>
    </source>
</evidence>
<evidence type="ECO:0000256" key="17">
    <source>
        <dbReference type="ARBA" id="ARBA00023157"/>
    </source>
</evidence>
<feature type="disulfide bond" evidence="25">
    <location>
        <begin position="3642"/>
        <end position="3660"/>
    </location>
</feature>
<feature type="disulfide bond" evidence="25">
    <location>
        <begin position="3595"/>
        <end position="3607"/>
    </location>
</feature>
<evidence type="ECO:0000256" key="26">
    <source>
        <dbReference type="PROSITE-ProRule" id="PRU00461"/>
    </source>
</evidence>
<feature type="disulfide bond" evidence="25">
    <location>
        <begin position="2879"/>
        <end position="2897"/>
    </location>
</feature>
<dbReference type="InterPro" id="IPR002172">
    <property type="entry name" value="LDrepeatLR_classA_rpt"/>
</dbReference>
<feature type="disulfide bond" evidence="25">
    <location>
        <begin position="2630"/>
        <end position="2648"/>
    </location>
</feature>
<dbReference type="CDD" id="cd00112">
    <property type="entry name" value="LDLa"/>
    <property type="match status" value="30"/>
</dbReference>
<comment type="caution">
    <text evidence="29">The sequence shown here is derived from an EMBL/GenBank/DDBJ whole genome shotgun (WGS) entry which is preliminary data.</text>
</comment>
<dbReference type="GO" id="GO:0030425">
    <property type="term" value="C:dendrite"/>
    <property type="evidence" value="ECO:0007669"/>
    <property type="project" value="UniProtKB-SubCell"/>
</dbReference>
<feature type="repeat" description="LDL-receptor class B" evidence="26">
    <location>
        <begin position="4097"/>
        <end position="4140"/>
    </location>
</feature>
<feature type="disulfide bond" evidence="25">
    <location>
        <begin position="1078"/>
        <end position="1096"/>
    </location>
</feature>
<feature type="domain" description="EGF-like" evidence="28">
    <location>
        <begin position="3114"/>
        <end position="3152"/>
    </location>
</feature>
<feature type="disulfide bond" evidence="25">
    <location>
        <begin position="3519"/>
        <end position="3537"/>
    </location>
</feature>
<dbReference type="PANTHER" id="PTHR22722">
    <property type="entry name" value="LOW-DENSITY LIPOPROTEIN RECEPTOR-RELATED PROTEIN 2-RELATED"/>
    <property type="match status" value="1"/>
</dbReference>
<feature type="disulfide bond" evidence="25">
    <location>
        <begin position="989"/>
        <end position="1001"/>
    </location>
</feature>
<feature type="repeat" description="LDL-receptor class B" evidence="26">
    <location>
        <begin position="2086"/>
        <end position="2128"/>
    </location>
</feature>
<evidence type="ECO:0000256" key="20">
    <source>
        <dbReference type="ARBA" id="ARBA00023273"/>
    </source>
</evidence>
<proteinExistence type="inferred from homology"/>
<feature type="domain" description="EGF-like" evidence="28">
    <location>
        <begin position="3072"/>
        <end position="3113"/>
    </location>
</feature>
<keyword evidence="20" id="KW-0966">Cell projection</keyword>
<dbReference type="PROSITE" id="PS50026">
    <property type="entry name" value="EGF_3"/>
    <property type="match status" value="10"/>
</dbReference>
<keyword evidence="8 27" id="KW-0812">Transmembrane</keyword>
<feature type="disulfide bond" evidence="25">
    <location>
        <begin position="3717"/>
        <end position="3729"/>
    </location>
</feature>
<dbReference type="PROSITE" id="PS01186">
    <property type="entry name" value="EGF_2"/>
    <property type="match status" value="2"/>
</dbReference>
<feature type="disulfide bond" evidence="25">
    <location>
        <begin position="1168"/>
        <end position="1183"/>
    </location>
</feature>
<feature type="disulfide bond" evidence="24">
    <location>
        <begin position="4478"/>
        <end position="4487"/>
    </location>
</feature>
<evidence type="ECO:0000259" key="28">
    <source>
        <dbReference type="PROSITE" id="PS50026"/>
    </source>
</evidence>
<dbReference type="FunFam" id="4.10.400.10:FF:000002">
    <property type="entry name" value="Low-density lipoprotein receptor-related protein 1"/>
    <property type="match status" value="1"/>
</dbReference>
<accession>A0AAV8WBS4</accession>
<feature type="domain" description="EGF-like" evidence="28">
    <location>
        <begin position="4492"/>
        <end position="4525"/>
    </location>
</feature>
<evidence type="ECO:0000256" key="15">
    <source>
        <dbReference type="ARBA" id="ARBA00023036"/>
    </source>
</evidence>
<feature type="disulfide bond" evidence="25">
    <location>
        <begin position="2764"/>
        <end position="2779"/>
    </location>
</feature>
<feature type="repeat" description="LDL-receptor class B" evidence="26">
    <location>
        <begin position="3289"/>
        <end position="3332"/>
    </location>
</feature>
<dbReference type="InterPro" id="IPR009030">
    <property type="entry name" value="Growth_fac_rcpt_cys_sf"/>
</dbReference>
<feature type="disulfide bond" evidence="24">
    <location>
        <begin position="4572"/>
        <end position="4582"/>
    </location>
</feature>
<feature type="disulfide bond" evidence="25">
    <location>
        <begin position="2962"/>
        <end position="2980"/>
    </location>
</feature>
<dbReference type="EMBL" id="JANEYG010000003">
    <property type="protein sequence ID" value="KAJ8924068.1"/>
    <property type="molecule type" value="Genomic_DNA"/>
</dbReference>
<feature type="repeat" description="LDL-receptor class B" evidence="26">
    <location>
        <begin position="2486"/>
        <end position="2528"/>
    </location>
</feature>
<dbReference type="InterPro" id="IPR036055">
    <property type="entry name" value="LDL_receptor-like_sf"/>
</dbReference>
<feature type="repeat" description="LDL-receptor class B" evidence="26">
    <location>
        <begin position="2441"/>
        <end position="2485"/>
    </location>
</feature>
<feature type="domain" description="EGF-like" evidence="28">
    <location>
        <begin position="4352"/>
        <end position="4388"/>
    </location>
</feature>
<keyword evidence="7" id="KW-0254">Endocytosis</keyword>
<feature type="repeat" description="LDL-receptor class B" evidence="26">
    <location>
        <begin position="1557"/>
        <end position="1601"/>
    </location>
</feature>
<dbReference type="Proteomes" id="UP001159042">
    <property type="component" value="Unassembled WGS sequence"/>
</dbReference>
<evidence type="ECO:0000313" key="29">
    <source>
        <dbReference type="EMBL" id="KAJ8924068.1"/>
    </source>
</evidence>
<comment type="similarity">
    <text evidence="4">Belongs to the LDLR family.</text>
</comment>
<dbReference type="InterPro" id="IPR011042">
    <property type="entry name" value="6-blade_b-propeller_TolB-like"/>
</dbReference>
<dbReference type="InterPro" id="IPR000152">
    <property type="entry name" value="EGF-type_Asp/Asn_hydroxyl_site"/>
</dbReference>
<feature type="disulfide bond" evidence="24">
    <location>
        <begin position="4412"/>
        <end position="4421"/>
    </location>
</feature>
<evidence type="ECO:0000256" key="6">
    <source>
        <dbReference type="ARBA" id="ARBA00022536"/>
    </source>
</evidence>
<feature type="disulfide bond" evidence="25">
    <location>
        <begin position="2683"/>
        <end position="2698"/>
    </location>
</feature>
<dbReference type="FunFam" id="4.10.400.10:FF:000034">
    <property type="entry name" value="Low-density lipoprotein receptor-related protein 2"/>
    <property type="match status" value="1"/>
</dbReference>
<dbReference type="GO" id="GO:0016324">
    <property type="term" value="C:apical plasma membrane"/>
    <property type="evidence" value="ECO:0007669"/>
    <property type="project" value="UniProtKB-SubCell"/>
</dbReference>
<feature type="disulfide bond" evidence="25">
    <location>
        <begin position="3512"/>
        <end position="3524"/>
    </location>
</feature>
<feature type="disulfide bond" evidence="25">
    <location>
        <begin position="3678"/>
        <end position="3690"/>
    </location>
</feature>
<dbReference type="FunFam" id="4.10.400.10:FF:000119">
    <property type="entry name" value="Suppressor of tumorigenicity 14 protein homolog"/>
    <property type="match status" value="1"/>
</dbReference>
<evidence type="ECO:0000256" key="12">
    <source>
        <dbReference type="ARBA" id="ARBA00022837"/>
    </source>
</evidence>
<feature type="disulfide bond" evidence="25">
    <location>
        <begin position="3602"/>
        <end position="3620"/>
    </location>
</feature>
<keyword evidence="14 27" id="KW-1133">Transmembrane helix</keyword>
<dbReference type="FunFam" id="2.120.10.30:FF:000241">
    <property type="entry name" value="Low-density lipoprotein receptor-related protein 6"/>
    <property type="match status" value="4"/>
</dbReference>
<dbReference type="InterPro" id="IPR051221">
    <property type="entry name" value="LDLR-related"/>
</dbReference>
<feature type="disulfide bond" evidence="24">
    <location>
        <begin position="4457"/>
        <end position="4467"/>
    </location>
</feature>
<feature type="disulfide bond" evidence="25">
    <location>
        <begin position="3531"/>
        <end position="3546"/>
    </location>
</feature>
<evidence type="ECO:0000256" key="21">
    <source>
        <dbReference type="ARBA" id="ARBA00074420"/>
    </source>
</evidence>
<dbReference type="SMART" id="SM00181">
    <property type="entry name" value="EGF"/>
    <property type="match status" value="28"/>
</dbReference>
<dbReference type="Gene3D" id="4.10.400.10">
    <property type="entry name" value="Low-density Lipoprotein Receptor"/>
    <property type="match status" value="33"/>
</dbReference>
<evidence type="ECO:0000256" key="8">
    <source>
        <dbReference type="ARBA" id="ARBA00022692"/>
    </source>
</evidence>
<dbReference type="GO" id="GO:0017124">
    <property type="term" value="F:SH3 domain binding"/>
    <property type="evidence" value="ECO:0007669"/>
    <property type="project" value="UniProtKB-KW"/>
</dbReference>
<feature type="repeat" description="LDL-receptor class B" evidence="26">
    <location>
        <begin position="811"/>
        <end position="853"/>
    </location>
</feature>
<organism evidence="29 30">
    <name type="scientific">Exocentrus adspersus</name>
    <dbReference type="NCBI Taxonomy" id="1586481"/>
    <lineage>
        <taxon>Eukaryota</taxon>
        <taxon>Metazoa</taxon>
        <taxon>Ecdysozoa</taxon>
        <taxon>Arthropoda</taxon>
        <taxon>Hexapoda</taxon>
        <taxon>Insecta</taxon>
        <taxon>Pterygota</taxon>
        <taxon>Neoptera</taxon>
        <taxon>Endopterygota</taxon>
        <taxon>Coleoptera</taxon>
        <taxon>Polyphaga</taxon>
        <taxon>Cucujiformia</taxon>
        <taxon>Chrysomeloidea</taxon>
        <taxon>Cerambycidae</taxon>
        <taxon>Lamiinae</taxon>
        <taxon>Acanthocinini</taxon>
        <taxon>Exocentrus</taxon>
    </lineage>
</organism>
<feature type="repeat" description="LDL-receptor class B" evidence="26">
    <location>
        <begin position="2036"/>
        <end position="2077"/>
    </location>
</feature>
<dbReference type="Pfam" id="PF00058">
    <property type="entry name" value="Ldl_recept_b"/>
    <property type="match status" value="9"/>
</dbReference>
<dbReference type="CDD" id="cd00054">
    <property type="entry name" value="EGF_CA"/>
    <property type="match status" value="2"/>
</dbReference>
<feature type="repeat" description="LDL-receptor class B" evidence="26">
    <location>
        <begin position="1468"/>
        <end position="1510"/>
    </location>
</feature>
<feature type="domain" description="EGF-like" evidence="28">
    <location>
        <begin position="282"/>
        <end position="319"/>
    </location>
</feature>
<feature type="disulfide bond" evidence="25">
    <location>
        <begin position="3044"/>
        <end position="3062"/>
    </location>
</feature>
<dbReference type="SUPFAM" id="SSF57424">
    <property type="entry name" value="LDL receptor-like module"/>
    <property type="match status" value="32"/>
</dbReference>
<feature type="disulfide bond" evidence="25">
    <location>
        <begin position="3685"/>
        <end position="3703"/>
    </location>
</feature>
<dbReference type="GO" id="GO:0005041">
    <property type="term" value="F:low-density lipoprotein particle receptor activity"/>
    <property type="evidence" value="ECO:0007669"/>
    <property type="project" value="TreeGrafter"/>
</dbReference>
<feature type="disulfide bond" evidence="25">
    <location>
        <begin position="1156"/>
        <end position="1174"/>
    </location>
</feature>
<feature type="domain" description="EGF-like" evidence="28">
    <location>
        <begin position="4307"/>
        <end position="4350"/>
    </location>
</feature>
<feature type="disulfide bond" evidence="24">
    <location>
        <begin position="286"/>
        <end position="296"/>
    </location>
</feature>
<keyword evidence="6 24" id="KW-0245">EGF-like domain</keyword>
<feature type="domain" description="EGF-like" evidence="28">
    <location>
        <begin position="4389"/>
        <end position="4422"/>
    </location>
</feature>
<dbReference type="GO" id="GO:0030424">
    <property type="term" value="C:axon"/>
    <property type="evidence" value="ECO:0007669"/>
    <property type="project" value="UniProtKB-SubCell"/>
</dbReference>
<evidence type="ECO:0000256" key="24">
    <source>
        <dbReference type="PROSITE-ProRule" id="PRU00076"/>
    </source>
</evidence>
<evidence type="ECO:0000256" key="22">
    <source>
        <dbReference type="ARBA" id="ARBA00077868"/>
    </source>
</evidence>
<dbReference type="InterPro" id="IPR049883">
    <property type="entry name" value="NOTCH1_EGF-like"/>
</dbReference>
<evidence type="ECO:0000256" key="14">
    <source>
        <dbReference type="ARBA" id="ARBA00022989"/>
    </source>
</evidence>
<feature type="domain" description="EGF-like" evidence="28">
    <location>
        <begin position="4568"/>
        <end position="4603"/>
    </location>
</feature>
<feature type="disulfide bond" evidence="25">
    <location>
        <begin position="3796"/>
        <end position="3808"/>
    </location>
</feature>
<evidence type="ECO:0000256" key="1">
    <source>
        <dbReference type="ARBA" id="ARBA00004247"/>
    </source>
</evidence>
<keyword evidence="19" id="KW-0325">Glycoprotein</keyword>
<feature type="disulfide bond" evidence="25">
    <location>
        <begin position="3056"/>
        <end position="3071"/>
    </location>
</feature>
<dbReference type="SMART" id="SM00135">
    <property type="entry name" value="LY"/>
    <property type="match status" value="34"/>
</dbReference>
<feature type="disulfide bond" evidence="25">
    <location>
        <begin position="2720"/>
        <end position="2735"/>
    </location>
</feature>
<feature type="disulfide bond" evidence="25">
    <location>
        <begin position="2955"/>
        <end position="2967"/>
    </location>
</feature>
<dbReference type="GO" id="GO:0007605">
    <property type="term" value="P:sensory perception of sound"/>
    <property type="evidence" value="ECO:0007669"/>
    <property type="project" value="UniProtKB-KW"/>
</dbReference>
<feature type="disulfide bond" evidence="24">
    <location>
        <begin position="4534"/>
        <end position="4544"/>
    </location>
</feature>
<dbReference type="Pfam" id="PF07645">
    <property type="entry name" value="EGF_CA"/>
    <property type="match status" value="3"/>
</dbReference>
<feature type="disulfide bond" evidence="25">
    <location>
        <begin position="2853"/>
        <end position="2868"/>
    </location>
</feature>
<dbReference type="FunFam" id="2.120.10.30:FF:000008">
    <property type="entry name" value="Low-density lipoprotein receptor-related protein 4"/>
    <property type="match status" value="1"/>
</dbReference>
<keyword evidence="9" id="KW-0732">Signal</keyword>
<evidence type="ECO:0000256" key="18">
    <source>
        <dbReference type="ARBA" id="ARBA00023170"/>
    </source>
</evidence>
<dbReference type="SUPFAM" id="SSF57196">
    <property type="entry name" value="EGF/Laminin"/>
    <property type="match status" value="5"/>
</dbReference>
<feature type="disulfide bond" evidence="24">
    <location>
        <begin position="4538"/>
        <end position="4555"/>
    </location>
</feature>
<feature type="repeat" description="LDL-receptor class B" evidence="26">
    <location>
        <begin position="1736"/>
        <end position="1778"/>
    </location>
</feature>
<dbReference type="PROSITE" id="PS00022">
    <property type="entry name" value="EGF_1"/>
    <property type="match status" value="6"/>
</dbReference>
<dbReference type="PROSITE" id="PS01209">
    <property type="entry name" value="LDLRA_1"/>
    <property type="match status" value="12"/>
</dbReference>
<keyword evidence="30" id="KW-1185">Reference proteome</keyword>
<feature type="repeat" description="LDL-receptor class B" evidence="26">
    <location>
        <begin position="1422"/>
        <end position="1467"/>
    </location>
</feature>
<feature type="repeat" description="LDL-receptor class B" evidence="26">
    <location>
        <begin position="1818"/>
        <end position="1863"/>
    </location>
</feature>
<keyword evidence="16 27" id="KW-0472">Membrane</keyword>
<feature type="repeat" description="LDL-receptor class B" evidence="26">
    <location>
        <begin position="1511"/>
        <end position="1556"/>
    </location>
</feature>
<feature type="disulfide bond" evidence="24">
    <location>
        <begin position="4557"/>
        <end position="4566"/>
    </location>
</feature>
<evidence type="ECO:0000256" key="5">
    <source>
        <dbReference type="ARBA" id="ARBA00022475"/>
    </source>
</evidence>
<evidence type="ECO:0000256" key="19">
    <source>
        <dbReference type="ARBA" id="ARBA00023180"/>
    </source>
</evidence>
<feature type="repeat" description="LDL-receptor class B" evidence="26">
    <location>
        <begin position="508"/>
        <end position="551"/>
    </location>
</feature>
<feature type="disulfide bond" evidence="25">
    <location>
        <begin position="1149"/>
        <end position="1161"/>
    </location>
</feature>
<dbReference type="InterPro" id="IPR023415">
    <property type="entry name" value="LDLR_class-A_CS"/>
</dbReference>
<feature type="disulfide bond" evidence="24">
    <location>
        <begin position="4593"/>
        <end position="4602"/>
    </location>
</feature>
<dbReference type="InterPro" id="IPR000742">
    <property type="entry name" value="EGF"/>
</dbReference>
<dbReference type="SMART" id="SM00179">
    <property type="entry name" value="EGF_CA"/>
    <property type="match status" value="10"/>
</dbReference>
<feature type="disulfide bond" evidence="25">
    <location>
        <begin position="115"/>
        <end position="127"/>
    </location>
</feature>
<dbReference type="FunFam" id="2.10.25.10:FF:000009">
    <property type="entry name" value="Low-density lipoprotein receptor isoform 1"/>
    <property type="match status" value="1"/>
</dbReference>
<feature type="disulfide bond" evidence="25">
    <location>
        <begin position="3635"/>
        <end position="3647"/>
    </location>
</feature>
<feature type="disulfide bond" evidence="25">
    <location>
        <begin position="2793"/>
        <end position="2811"/>
    </location>
</feature>
<feature type="disulfide bond" evidence="25">
    <location>
        <begin position="3697"/>
        <end position="3712"/>
    </location>
</feature>
<reference evidence="29 30" key="1">
    <citation type="journal article" date="2023" name="Insect Mol. Biol.">
        <title>Genome sequencing provides insights into the evolution of gene families encoding plant cell wall-degrading enzymes in longhorned beetles.</title>
        <authorList>
            <person name="Shin N.R."/>
            <person name="Okamura Y."/>
            <person name="Kirsch R."/>
            <person name="Pauchet Y."/>
        </authorList>
    </citation>
    <scope>NUCLEOTIDE SEQUENCE [LARGE SCALE GENOMIC DNA]</scope>
    <source>
        <strain evidence="29">EAD_L_NR</strain>
    </source>
</reference>
<dbReference type="GO" id="GO:0043235">
    <property type="term" value="C:receptor complex"/>
    <property type="evidence" value="ECO:0007669"/>
    <property type="project" value="TreeGrafter"/>
</dbReference>
<evidence type="ECO:0000256" key="2">
    <source>
        <dbReference type="ARBA" id="ARBA00004279"/>
    </source>
</evidence>
<feature type="disulfide bond" evidence="25">
    <location>
        <begin position="3777"/>
        <end position="3792"/>
    </location>
</feature>
<keyword evidence="15" id="KW-0729">SH3-binding</keyword>
<dbReference type="FunFam" id="4.10.400.10:FF:000065">
    <property type="entry name" value="Transmembrane protease serine 7"/>
    <property type="match status" value="1"/>
</dbReference>
<dbReference type="GO" id="GO:0006897">
    <property type="term" value="P:endocytosis"/>
    <property type="evidence" value="ECO:0007669"/>
    <property type="project" value="UniProtKB-KW"/>
</dbReference>
<feature type="disulfide bond" evidence="24">
    <location>
        <begin position="4356"/>
        <end position="4366"/>
    </location>
</feature>
<evidence type="ECO:0000256" key="9">
    <source>
        <dbReference type="ARBA" id="ARBA00022729"/>
    </source>
</evidence>
<dbReference type="FunFam" id="4.10.400.10:FF:000007">
    <property type="entry name" value="Low density lipoprotein receptor-related protein 1"/>
    <property type="match status" value="1"/>
</dbReference>
<feature type="disulfide bond" evidence="25">
    <location>
        <begin position="1128"/>
        <end position="1143"/>
    </location>
</feature>
<dbReference type="PROSITE" id="PS00010">
    <property type="entry name" value="ASX_HYDROXYL"/>
    <property type="match status" value="3"/>
</dbReference>
<evidence type="ECO:0000256" key="3">
    <source>
        <dbReference type="ARBA" id="ARBA00004489"/>
    </source>
</evidence>